<proteinExistence type="predicted"/>
<gene>
    <name evidence="1" type="ORF">JR316_0011094</name>
</gene>
<name>A0ACB8GPN2_PSICU</name>
<reference evidence="1" key="1">
    <citation type="submission" date="2021-10" db="EMBL/GenBank/DDBJ databases">
        <title>Psilocybe cubensis genome.</title>
        <authorList>
            <person name="Mckernan K.J."/>
            <person name="Crawford S."/>
            <person name="Trippe A."/>
            <person name="Kane L.T."/>
            <person name="Mclaughlin S."/>
        </authorList>
    </citation>
    <scope>NUCLEOTIDE SEQUENCE</scope>
    <source>
        <strain evidence="1">MGC-MH-2018</strain>
    </source>
</reference>
<evidence type="ECO:0000313" key="1">
    <source>
        <dbReference type="EMBL" id="KAH9477176.1"/>
    </source>
</evidence>
<dbReference type="Proteomes" id="UP000664032">
    <property type="component" value="Unassembled WGS sequence"/>
</dbReference>
<evidence type="ECO:0000313" key="2">
    <source>
        <dbReference type="Proteomes" id="UP000664032"/>
    </source>
</evidence>
<sequence>MRLLVLLSTLVSLSLYPFVGGSPVRRSTEPTVTLSYGGFQGKTSGNLVKFLGMPFAAPPVGNLRFAPPQPPIPFAGVKPATSFGAACFQQLPQGIFADLIAQGVILNFTTTPTEGPAGLTINVVAPATLTPGQKVPVVFWMYGGGFQFGDASVNPGDTLVARSIEVGEPIIFVSANYRINAFGFLGGKEVKEAGIGNAGLRDQRFAMQWIQENISLFGGDPTRVTIWGSSAGAISVGLHMVANNGDPQGLFHNAFMISGFPMALHDIEHQQPFFDQLVKDTGCTGSTDPIACLRAVPYDTLANAVNQSPGFFSFSSVQLSWPPTVDGQFITQDPQTSIQQGRYAKIPIIAGDCDDEGTVFSLTTLNITNDSEFIDYMKTNYFEDIASAEQLKAISIAYPQDVTQGSPFNTGASNALTPQFKRLAAIQGDLEFQAPRRFFLETASKTQPTYSYLYKRGKSVLLFGAQHGSDVNDWFGIGTSTDFVGTDAVELTKLPVNFVNNGDPNTSNAPKGSNITHINWPLWSSDKENPPMFTFLDSPQPGGSPTTTITPDTYRTVGIQQLIDIYLKIGTA</sequence>
<accession>A0ACB8GPN2</accession>
<protein>
    <submittedName>
        <fullName evidence="1">Secreted lipase</fullName>
    </submittedName>
</protein>
<keyword evidence="2" id="KW-1185">Reference proteome</keyword>
<organism evidence="1 2">
    <name type="scientific">Psilocybe cubensis</name>
    <name type="common">Psychedelic mushroom</name>
    <name type="synonym">Stropharia cubensis</name>
    <dbReference type="NCBI Taxonomy" id="181762"/>
    <lineage>
        <taxon>Eukaryota</taxon>
        <taxon>Fungi</taxon>
        <taxon>Dikarya</taxon>
        <taxon>Basidiomycota</taxon>
        <taxon>Agaricomycotina</taxon>
        <taxon>Agaricomycetes</taxon>
        <taxon>Agaricomycetidae</taxon>
        <taxon>Agaricales</taxon>
        <taxon>Agaricineae</taxon>
        <taxon>Strophariaceae</taxon>
        <taxon>Psilocybe</taxon>
    </lineage>
</organism>
<dbReference type="EMBL" id="JAFIQS020000010">
    <property type="protein sequence ID" value="KAH9477176.1"/>
    <property type="molecule type" value="Genomic_DNA"/>
</dbReference>
<comment type="caution">
    <text evidence="1">The sequence shown here is derived from an EMBL/GenBank/DDBJ whole genome shotgun (WGS) entry which is preliminary data.</text>
</comment>